<evidence type="ECO:0000256" key="5">
    <source>
        <dbReference type="ARBA" id="ARBA00040529"/>
    </source>
</evidence>
<evidence type="ECO:0000256" key="1">
    <source>
        <dbReference type="ARBA" id="ARBA00010982"/>
    </source>
</evidence>
<dbReference type="RefSeq" id="WP_068107351.1">
    <property type="nucleotide sequence ID" value="NZ_CP015079.1"/>
</dbReference>
<evidence type="ECO:0000259" key="9">
    <source>
        <dbReference type="Pfam" id="PF02803"/>
    </source>
</evidence>
<dbReference type="PIRSF" id="PIRSF000429">
    <property type="entry name" value="Ac-CoA_Ac_transf"/>
    <property type="match status" value="1"/>
</dbReference>
<dbReference type="Pfam" id="PF02803">
    <property type="entry name" value="Thiolase_C"/>
    <property type="match status" value="1"/>
</dbReference>
<feature type="domain" description="Thiolase C-terminal" evidence="9">
    <location>
        <begin position="262"/>
        <end position="382"/>
    </location>
</feature>
<evidence type="ECO:0000256" key="2">
    <source>
        <dbReference type="ARBA" id="ARBA00012705"/>
    </source>
</evidence>
<dbReference type="InterPro" id="IPR002155">
    <property type="entry name" value="Thiolase"/>
</dbReference>
<dbReference type="InterPro" id="IPR020617">
    <property type="entry name" value="Thiolase_C"/>
</dbReference>
<dbReference type="Pfam" id="PF00108">
    <property type="entry name" value="Thiolase_N"/>
    <property type="match status" value="1"/>
</dbReference>
<proteinExistence type="inferred from homology"/>
<evidence type="ECO:0000256" key="3">
    <source>
        <dbReference type="ARBA" id="ARBA00022679"/>
    </source>
</evidence>
<feature type="active site" description="Proton acceptor" evidence="6">
    <location>
        <position position="340"/>
    </location>
</feature>
<dbReference type="PANTHER" id="PTHR18919">
    <property type="entry name" value="ACETYL-COA C-ACYLTRANSFERASE"/>
    <property type="match status" value="1"/>
</dbReference>
<keyword evidence="3 7" id="KW-0808">Transferase</keyword>
<feature type="active site" description="Acyl-thioester intermediate" evidence="6">
    <location>
        <position position="90"/>
    </location>
</feature>
<evidence type="ECO:0000256" key="7">
    <source>
        <dbReference type="RuleBase" id="RU003557"/>
    </source>
</evidence>
<dbReference type="PROSITE" id="PS00099">
    <property type="entry name" value="THIOLASE_3"/>
    <property type="match status" value="1"/>
</dbReference>
<protein>
    <recommendedName>
        <fullName evidence="5">Probable acetyl-CoA acetyltransferase</fullName>
        <ecNumber evidence="2">2.3.1.9</ecNumber>
    </recommendedName>
</protein>
<name>A0A1A9GJH9_9ACTN</name>
<dbReference type="InterPro" id="IPR020610">
    <property type="entry name" value="Thiolase_AS"/>
</dbReference>
<organism evidence="10 11">
    <name type="scientific">Nocardioides dokdonensis FR1436</name>
    <dbReference type="NCBI Taxonomy" id="1300347"/>
    <lineage>
        <taxon>Bacteria</taxon>
        <taxon>Bacillati</taxon>
        <taxon>Actinomycetota</taxon>
        <taxon>Actinomycetes</taxon>
        <taxon>Propionibacteriales</taxon>
        <taxon>Nocardioidaceae</taxon>
        <taxon>Nocardioides</taxon>
    </lineage>
</organism>
<feature type="active site" description="Proton acceptor" evidence="6">
    <location>
        <position position="370"/>
    </location>
</feature>
<dbReference type="Proteomes" id="UP000077868">
    <property type="component" value="Chromosome"/>
</dbReference>
<dbReference type="PANTHER" id="PTHR18919:SF107">
    <property type="entry name" value="ACETYL-COA ACETYLTRANSFERASE, CYTOSOLIC"/>
    <property type="match status" value="1"/>
</dbReference>
<keyword evidence="4 7" id="KW-0012">Acyltransferase</keyword>
<keyword evidence="11" id="KW-1185">Reference proteome</keyword>
<evidence type="ECO:0000313" key="10">
    <source>
        <dbReference type="EMBL" id="ANH37625.1"/>
    </source>
</evidence>
<sequence length="386" mass="40082">MSRSTYLVGGARTAFGKFGGGFKDVAVSDLAVPAVQEALKRADLAPDQVDHLVLGNTVHTTADAPFGSRVVTLNAGLPQSAASLGVIRACGTGLQAIASASDQILLGRSEVAVAAGVEVYSAAPHVIRSRWGVKRGVPQVEDMLDWAYQDPFDGSLMGQTAEALAAHAGIDKDEQDEYALASQQRTARALEAGYLGEEIIAFVGVEADEFPRPQTTAAKLASMDSPFRDGGTVTAGNSSGVNDGAAAIGVVSGEAVERLGLDPVARIVDWAVVGCDPRLMGRGPVPATEALFERTGLGADDMDVVEINEAFAVVVLNAVRELGLDPSRVNRNGGAISIGHPPGATGIRMTMAATNELRRTGGRYGLLTMCLGAGQGMSMIVENLRR</sequence>
<comment type="similarity">
    <text evidence="1 7">Belongs to the thiolase-like superfamily. Thiolase family.</text>
</comment>
<evidence type="ECO:0000313" key="11">
    <source>
        <dbReference type="Proteomes" id="UP000077868"/>
    </source>
</evidence>
<dbReference type="InterPro" id="IPR020616">
    <property type="entry name" value="Thiolase_N"/>
</dbReference>
<dbReference type="CDD" id="cd00751">
    <property type="entry name" value="thiolase"/>
    <property type="match status" value="1"/>
</dbReference>
<dbReference type="STRING" id="1300347.I601_1183"/>
<dbReference type="GO" id="GO:0006635">
    <property type="term" value="P:fatty acid beta-oxidation"/>
    <property type="evidence" value="ECO:0007669"/>
    <property type="project" value="TreeGrafter"/>
</dbReference>
<dbReference type="SUPFAM" id="SSF53901">
    <property type="entry name" value="Thiolase-like"/>
    <property type="match status" value="2"/>
</dbReference>
<gene>
    <name evidence="10" type="primary">bktB_2</name>
    <name evidence="10" type="ORF">I601_1183</name>
</gene>
<evidence type="ECO:0000259" key="8">
    <source>
        <dbReference type="Pfam" id="PF00108"/>
    </source>
</evidence>
<dbReference type="EC" id="2.3.1.9" evidence="2"/>
<dbReference type="OrthoDB" id="4440515at2"/>
<evidence type="ECO:0000256" key="6">
    <source>
        <dbReference type="PIRSR" id="PIRSR000429-1"/>
    </source>
</evidence>
<dbReference type="InterPro" id="IPR020613">
    <property type="entry name" value="Thiolase_CS"/>
</dbReference>
<dbReference type="AlphaFoldDB" id="A0A1A9GJH9"/>
<accession>A0A1A9GJH9</accession>
<dbReference type="NCBIfam" id="TIGR01930">
    <property type="entry name" value="AcCoA-C-Actrans"/>
    <property type="match status" value="1"/>
</dbReference>
<dbReference type="InterPro" id="IPR016039">
    <property type="entry name" value="Thiolase-like"/>
</dbReference>
<dbReference type="KEGG" id="ndk:I601_1183"/>
<dbReference type="PATRIC" id="fig|1300347.3.peg.1184"/>
<dbReference type="GO" id="GO:0003985">
    <property type="term" value="F:acetyl-CoA C-acetyltransferase activity"/>
    <property type="evidence" value="ECO:0007669"/>
    <property type="project" value="UniProtKB-EC"/>
</dbReference>
<dbReference type="PROSITE" id="PS00737">
    <property type="entry name" value="THIOLASE_2"/>
    <property type="match status" value="1"/>
</dbReference>
<dbReference type="EMBL" id="CP015079">
    <property type="protein sequence ID" value="ANH37625.1"/>
    <property type="molecule type" value="Genomic_DNA"/>
</dbReference>
<reference evidence="10 11" key="1">
    <citation type="submission" date="2016-03" db="EMBL/GenBank/DDBJ databases">
        <title>Complete genome sequence of a soil Actinobacterium, Nocardioides dokdonensis FR1436.</title>
        <authorList>
            <person name="Kwon S.-K."/>
            <person name="Kim K."/>
            <person name="Kim J.F."/>
        </authorList>
    </citation>
    <scope>NUCLEOTIDE SEQUENCE [LARGE SCALE GENOMIC DNA]</scope>
    <source>
        <strain evidence="10 11">FR1436</strain>
    </source>
</reference>
<dbReference type="Gene3D" id="3.40.47.10">
    <property type="match status" value="1"/>
</dbReference>
<feature type="domain" description="Thiolase N-terminal" evidence="8">
    <location>
        <begin position="6"/>
        <end position="252"/>
    </location>
</feature>
<evidence type="ECO:0000256" key="4">
    <source>
        <dbReference type="ARBA" id="ARBA00023315"/>
    </source>
</evidence>